<accession>A0A388MG24</accession>
<gene>
    <name evidence="1" type="ORF">CBR_g72115</name>
</gene>
<dbReference type="Proteomes" id="UP000265515">
    <property type="component" value="Unassembled WGS sequence"/>
</dbReference>
<keyword evidence="2" id="KW-1185">Reference proteome</keyword>
<reference evidence="1 2" key="1">
    <citation type="journal article" date="2018" name="Cell">
        <title>The Chara Genome: Secondary Complexity and Implications for Plant Terrestrialization.</title>
        <authorList>
            <person name="Nishiyama T."/>
            <person name="Sakayama H."/>
            <person name="Vries J.D."/>
            <person name="Buschmann H."/>
            <person name="Saint-Marcoux D."/>
            <person name="Ullrich K.K."/>
            <person name="Haas F.B."/>
            <person name="Vanderstraeten L."/>
            <person name="Becker D."/>
            <person name="Lang D."/>
            <person name="Vosolsobe S."/>
            <person name="Rombauts S."/>
            <person name="Wilhelmsson P.K.I."/>
            <person name="Janitza P."/>
            <person name="Kern R."/>
            <person name="Heyl A."/>
            <person name="Rumpler F."/>
            <person name="Villalobos L.I.A.C."/>
            <person name="Clay J.M."/>
            <person name="Skokan R."/>
            <person name="Toyoda A."/>
            <person name="Suzuki Y."/>
            <person name="Kagoshima H."/>
            <person name="Schijlen E."/>
            <person name="Tajeshwar N."/>
            <person name="Catarino B."/>
            <person name="Hetherington A.J."/>
            <person name="Saltykova A."/>
            <person name="Bonnot C."/>
            <person name="Breuninger H."/>
            <person name="Symeonidi A."/>
            <person name="Radhakrishnan G.V."/>
            <person name="Van Nieuwerburgh F."/>
            <person name="Deforce D."/>
            <person name="Chang C."/>
            <person name="Karol K.G."/>
            <person name="Hedrich R."/>
            <person name="Ulvskov P."/>
            <person name="Glockner G."/>
            <person name="Delwiche C.F."/>
            <person name="Petrasek J."/>
            <person name="Van de Peer Y."/>
            <person name="Friml J."/>
            <person name="Beilby M."/>
            <person name="Dolan L."/>
            <person name="Kohara Y."/>
            <person name="Sugano S."/>
            <person name="Fujiyama A."/>
            <person name="Delaux P.-M."/>
            <person name="Quint M."/>
            <person name="TheiBen G."/>
            <person name="Hagemann M."/>
            <person name="Harholt J."/>
            <person name="Dunand C."/>
            <person name="Zachgo S."/>
            <person name="Langdale J."/>
            <person name="Maumus F."/>
            <person name="Straeten D.V.D."/>
            <person name="Gould S.B."/>
            <person name="Rensing S.A."/>
        </authorList>
    </citation>
    <scope>NUCLEOTIDE SEQUENCE [LARGE SCALE GENOMIC DNA]</scope>
    <source>
        <strain evidence="1 2">S276</strain>
    </source>
</reference>
<organism evidence="1 2">
    <name type="scientific">Chara braunii</name>
    <name type="common">Braun's stonewort</name>
    <dbReference type="NCBI Taxonomy" id="69332"/>
    <lineage>
        <taxon>Eukaryota</taxon>
        <taxon>Viridiplantae</taxon>
        <taxon>Streptophyta</taxon>
        <taxon>Charophyceae</taxon>
        <taxon>Charales</taxon>
        <taxon>Characeae</taxon>
        <taxon>Chara</taxon>
    </lineage>
</organism>
<comment type="caution">
    <text evidence="1">The sequence shown here is derived from an EMBL/GenBank/DDBJ whole genome shotgun (WGS) entry which is preliminary data.</text>
</comment>
<name>A0A388MG24_CHABU</name>
<evidence type="ECO:0000313" key="2">
    <source>
        <dbReference type="Proteomes" id="UP000265515"/>
    </source>
</evidence>
<protein>
    <submittedName>
        <fullName evidence="1">Uncharacterized protein</fullName>
    </submittedName>
</protein>
<sequence>MCYEDLYRRNGWLPRQHNAFGEEITRRETRFYSVDVDGRPAVDVDVALGFARGKLPHVLFRVKKTGEDVPNDWAMLPQDIVDDIVLKCVENLATVHNGRLDMGSFFYAFLDPPVVGRGYLHGEIRS</sequence>
<proteinExistence type="predicted"/>
<dbReference type="Gramene" id="GBG93500">
    <property type="protein sequence ID" value="GBG93500"/>
    <property type="gene ID" value="CBR_g72115"/>
</dbReference>
<dbReference type="AlphaFoldDB" id="A0A388MG24"/>
<evidence type="ECO:0000313" key="1">
    <source>
        <dbReference type="EMBL" id="GBG93500.1"/>
    </source>
</evidence>
<dbReference type="EMBL" id="BFEA01002043">
    <property type="protein sequence ID" value="GBG93500.1"/>
    <property type="molecule type" value="Genomic_DNA"/>
</dbReference>